<evidence type="ECO:0000313" key="5">
    <source>
        <dbReference type="EMBL" id="MCY0147074.1"/>
    </source>
</evidence>
<feature type="domain" description="LysM" evidence="4">
    <location>
        <begin position="359"/>
        <end position="402"/>
    </location>
</feature>
<dbReference type="InterPro" id="IPR050570">
    <property type="entry name" value="Cell_wall_metabolism_enzyme"/>
</dbReference>
<feature type="compositionally biased region" description="Polar residues" evidence="2">
    <location>
        <begin position="334"/>
        <end position="345"/>
    </location>
</feature>
<dbReference type="InterPro" id="IPR016047">
    <property type="entry name" value="M23ase_b-sheet_dom"/>
</dbReference>
<evidence type="ECO:0000259" key="4">
    <source>
        <dbReference type="PROSITE" id="PS51782"/>
    </source>
</evidence>
<name>A0ABT3Z5T6_9HYPH</name>
<feature type="compositionally biased region" description="Polar residues" evidence="2">
    <location>
        <begin position="102"/>
        <end position="125"/>
    </location>
</feature>
<evidence type="ECO:0000256" key="1">
    <source>
        <dbReference type="ARBA" id="ARBA00038420"/>
    </source>
</evidence>
<organism evidence="5 6">
    <name type="scientific">Hoeflea algicola</name>
    <dbReference type="NCBI Taxonomy" id="2983763"/>
    <lineage>
        <taxon>Bacteria</taxon>
        <taxon>Pseudomonadati</taxon>
        <taxon>Pseudomonadota</taxon>
        <taxon>Alphaproteobacteria</taxon>
        <taxon>Hyphomicrobiales</taxon>
        <taxon>Rhizobiaceae</taxon>
        <taxon>Hoeflea</taxon>
    </lineage>
</organism>
<comment type="caution">
    <text evidence="5">The sequence shown here is derived from an EMBL/GenBank/DDBJ whole genome shotgun (WGS) entry which is preliminary data.</text>
</comment>
<dbReference type="SUPFAM" id="SSF54106">
    <property type="entry name" value="LysM domain"/>
    <property type="match status" value="1"/>
</dbReference>
<dbReference type="CDD" id="cd00118">
    <property type="entry name" value="LysM"/>
    <property type="match status" value="2"/>
</dbReference>
<feature type="signal peptide" evidence="3">
    <location>
        <begin position="1"/>
        <end position="28"/>
    </location>
</feature>
<gene>
    <name evidence="5" type="ORF">OEG84_04920</name>
</gene>
<keyword evidence="6" id="KW-1185">Reference proteome</keyword>
<dbReference type="PROSITE" id="PS51257">
    <property type="entry name" value="PROKAR_LIPOPROTEIN"/>
    <property type="match status" value="1"/>
</dbReference>
<dbReference type="CDD" id="cd12797">
    <property type="entry name" value="M23_peptidase"/>
    <property type="match status" value="1"/>
</dbReference>
<reference evidence="5" key="1">
    <citation type="submission" date="2022-10" db="EMBL/GenBank/DDBJ databases">
        <title>Hoeflea sp. G2-23, isolated from marine algae.</title>
        <authorList>
            <person name="Kristyanto S."/>
            <person name="Kim J.M."/>
            <person name="Jeon C.O."/>
        </authorList>
    </citation>
    <scope>NUCLEOTIDE SEQUENCE</scope>
    <source>
        <strain evidence="5">G2-23</strain>
    </source>
</reference>
<accession>A0ABT3Z5T6</accession>
<protein>
    <submittedName>
        <fullName evidence="5">Peptidoglycan DD-metalloendopeptidase family protein</fullName>
    </submittedName>
</protein>
<comment type="similarity">
    <text evidence="1">Belongs to the E.coli NlpD/Haemophilus LppB family.</text>
</comment>
<dbReference type="PANTHER" id="PTHR21666">
    <property type="entry name" value="PEPTIDASE-RELATED"/>
    <property type="match status" value="1"/>
</dbReference>
<dbReference type="Proteomes" id="UP001073227">
    <property type="component" value="Unassembled WGS sequence"/>
</dbReference>
<dbReference type="Pfam" id="PF01476">
    <property type="entry name" value="LysM"/>
    <property type="match status" value="2"/>
</dbReference>
<dbReference type="Pfam" id="PF01551">
    <property type="entry name" value="Peptidase_M23"/>
    <property type="match status" value="1"/>
</dbReference>
<dbReference type="EMBL" id="JAOVZR010000001">
    <property type="protein sequence ID" value="MCY0147074.1"/>
    <property type="molecule type" value="Genomic_DNA"/>
</dbReference>
<feature type="region of interest" description="Disordered" evidence="2">
    <location>
        <begin position="281"/>
        <end position="358"/>
    </location>
</feature>
<evidence type="ECO:0000256" key="3">
    <source>
        <dbReference type="SAM" id="SignalP"/>
    </source>
</evidence>
<feature type="region of interest" description="Disordered" evidence="2">
    <location>
        <begin position="99"/>
        <end position="127"/>
    </location>
</feature>
<keyword evidence="3" id="KW-0732">Signal</keyword>
<dbReference type="SMART" id="SM00257">
    <property type="entry name" value="LysM"/>
    <property type="match status" value="2"/>
</dbReference>
<proteinExistence type="inferred from homology"/>
<dbReference type="InterPro" id="IPR018392">
    <property type="entry name" value="LysM"/>
</dbReference>
<dbReference type="PROSITE" id="PS51782">
    <property type="entry name" value="LYSM"/>
    <property type="match status" value="2"/>
</dbReference>
<sequence>MRLRQTVVSGTSVTRMLGVALLASSAAACSSDANRFAYKNADQLYTASVPQPSSASLAPMGAPIPPGAVASGSAQASAYPQAPNTVSQAFPGDYRAPAQASYDPTATGSVTGSVVRQTTSPSSLIGNGVQRTKDIARSVLPKRQPAVLPALAAPTRTAAVTTPAPQRVAAVAPSVAAQPFPERPAQLSASVQPSSTFSNNAEPVMAPDPIVTGTASRDAGWTTTGATRITMGPGETIYNLSKRYGVPASEIIKANGISDPSRVSAGQQLLIPVYVYSRQAPVSAPDSNPKTRASKSGAGLRGEASQDKIPLPTPAPRRDVAVLPSAPSLRNPENAESQSASQPVTEKTAASGGNSSSAGVYAVKGGDTLSKIARNHGVSVDALKAANGLSGSNIRIGQTLAIPGKGSGAVDTTVTASVKQDSTPKAYTPPTQKAQDGVAAKTNADVASIAPAATGIDKFRWPARGQVITGYAKNENGKRNDGIDISMPTGTPIKAAENGVVIYSGDGLKEYGKTVLIRHDDGLVTVYAHANTLNVNRGDKVGRGQVIASSGMTGVAKTPRLHFEVRKNASPVDPMGYLE</sequence>
<evidence type="ECO:0000256" key="2">
    <source>
        <dbReference type="SAM" id="MobiDB-lite"/>
    </source>
</evidence>
<dbReference type="Gene3D" id="2.70.70.10">
    <property type="entry name" value="Glucose Permease (Domain IIA)"/>
    <property type="match status" value="1"/>
</dbReference>
<evidence type="ECO:0000313" key="6">
    <source>
        <dbReference type="Proteomes" id="UP001073227"/>
    </source>
</evidence>
<dbReference type="InterPro" id="IPR036779">
    <property type="entry name" value="LysM_dom_sf"/>
</dbReference>
<dbReference type="RefSeq" id="WP_267652694.1">
    <property type="nucleotide sequence ID" value="NZ_JAOVZR010000001.1"/>
</dbReference>
<dbReference type="Gene3D" id="3.10.350.10">
    <property type="entry name" value="LysM domain"/>
    <property type="match status" value="2"/>
</dbReference>
<dbReference type="InterPro" id="IPR011055">
    <property type="entry name" value="Dup_hybrid_motif"/>
</dbReference>
<feature type="domain" description="LysM" evidence="4">
    <location>
        <begin position="227"/>
        <end position="271"/>
    </location>
</feature>
<dbReference type="PANTHER" id="PTHR21666:SF263">
    <property type="entry name" value="MUREIN HYDROLASE ACTIVATOR NLPD"/>
    <property type="match status" value="1"/>
</dbReference>
<feature type="compositionally biased region" description="Low complexity" evidence="2">
    <location>
        <begin position="349"/>
        <end position="358"/>
    </location>
</feature>
<feature type="chain" id="PRO_5046311481" evidence="3">
    <location>
        <begin position="29"/>
        <end position="579"/>
    </location>
</feature>
<dbReference type="SUPFAM" id="SSF51261">
    <property type="entry name" value="Duplicated hybrid motif"/>
    <property type="match status" value="1"/>
</dbReference>